<evidence type="ECO:0000256" key="2">
    <source>
        <dbReference type="SAM" id="MobiDB-lite"/>
    </source>
</evidence>
<dbReference type="InterPro" id="IPR052173">
    <property type="entry name" value="Beta-lactam_resp_regulator"/>
</dbReference>
<dbReference type="OrthoDB" id="292695at2"/>
<evidence type="ECO:0000313" key="5">
    <source>
        <dbReference type="EMBL" id="QEL15984.1"/>
    </source>
</evidence>
<name>A0A5C1AFR1_9BACT</name>
<dbReference type="CDD" id="cd07341">
    <property type="entry name" value="M56_BlaR1_MecR1_like"/>
    <property type="match status" value="1"/>
</dbReference>
<evidence type="ECO:0000313" key="6">
    <source>
        <dbReference type="Proteomes" id="UP000324974"/>
    </source>
</evidence>
<dbReference type="Pfam" id="PF13180">
    <property type="entry name" value="PDZ_2"/>
    <property type="match status" value="1"/>
</dbReference>
<dbReference type="PANTHER" id="PTHR34978:SF3">
    <property type="entry name" value="SLR0241 PROTEIN"/>
    <property type="match status" value="1"/>
</dbReference>
<dbReference type="Gene3D" id="3.30.2010.10">
    <property type="entry name" value="Metalloproteases ('zincins'), catalytic domain"/>
    <property type="match status" value="1"/>
</dbReference>
<dbReference type="RefSeq" id="WP_149110750.1">
    <property type="nucleotide sequence ID" value="NZ_CP042425.1"/>
</dbReference>
<feature type="region of interest" description="Disordered" evidence="2">
    <location>
        <begin position="375"/>
        <end position="421"/>
    </location>
</feature>
<dbReference type="Gene3D" id="2.30.42.10">
    <property type="match status" value="1"/>
</dbReference>
<feature type="coiled-coil region" evidence="1">
    <location>
        <begin position="579"/>
        <end position="627"/>
    </location>
</feature>
<dbReference type="SUPFAM" id="SSF50156">
    <property type="entry name" value="PDZ domain-like"/>
    <property type="match status" value="1"/>
</dbReference>
<dbReference type="AlphaFoldDB" id="A0A5C1AFR1"/>
<evidence type="ECO:0000256" key="3">
    <source>
        <dbReference type="SAM" id="Phobius"/>
    </source>
</evidence>
<dbReference type="PROSITE" id="PS50106">
    <property type="entry name" value="PDZ"/>
    <property type="match status" value="1"/>
</dbReference>
<feature type="transmembrane region" description="Helical" evidence="3">
    <location>
        <begin position="6"/>
        <end position="30"/>
    </location>
</feature>
<dbReference type="SMART" id="SM00228">
    <property type="entry name" value="PDZ"/>
    <property type="match status" value="1"/>
</dbReference>
<dbReference type="InterPro" id="IPR001478">
    <property type="entry name" value="PDZ"/>
</dbReference>
<keyword evidence="6" id="KW-1185">Reference proteome</keyword>
<proteinExistence type="predicted"/>
<keyword evidence="3" id="KW-0812">Transmembrane</keyword>
<feature type="transmembrane region" description="Helical" evidence="3">
    <location>
        <begin position="42"/>
        <end position="65"/>
    </location>
</feature>
<feature type="transmembrane region" description="Helical" evidence="3">
    <location>
        <begin position="143"/>
        <end position="167"/>
    </location>
</feature>
<feature type="coiled-coil region" evidence="1">
    <location>
        <begin position="500"/>
        <end position="551"/>
    </location>
</feature>
<feature type="domain" description="PDZ" evidence="4">
    <location>
        <begin position="655"/>
        <end position="726"/>
    </location>
</feature>
<evidence type="ECO:0000259" key="4">
    <source>
        <dbReference type="PROSITE" id="PS50106"/>
    </source>
</evidence>
<protein>
    <submittedName>
        <fullName evidence="5">PDZ domain-containing protein</fullName>
    </submittedName>
</protein>
<gene>
    <name evidence="5" type="ORF">PX52LOC_02921</name>
</gene>
<organism evidence="5 6">
    <name type="scientific">Limnoglobus roseus</name>
    <dbReference type="NCBI Taxonomy" id="2598579"/>
    <lineage>
        <taxon>Bacteria</taxon>
        <taxon>Pseudomonadati</taxon>
        <taxon>Planctomycetota</taxon>
        <taxon>Planctomycetia</taxon>
        <taxon>Gemmatales</taxon>
        <taxon>Gemmataceae</taxon>
        <taxon>Limnoglobus</taxon>
    </lineage>
</organism>
<dbReference type="KEGG" id="lrs:PX52LOC_02921"/>
<keyword evidence="1" id="KW-0175">Coiled coil</keyword>
<dbReference type="Proteomes" id="UP000324974">
    <property type="component" value="Chromosome"/>
</dbReference>
<reference evidence="6" key="1">
    <citation type="submission" date="2019-08" db="EMBL/GenBank/DDBJ databases">
        <title>Limnoglobus roseus gen. nov., sp. nov., a novel freshwater planctomycete with a giant genome from the family Gemmataceae.</title>
        <authorList>
            <person name="Kulichevskaya I.S."/>
            <person name="Naumoff D.G."/>
            <person name="Miroshnikov K."/>
            <person name="Ivanova A."/>
            <person name="Philippov D.A."/>
            <person name="Hakobyan A."/>
            <person name="Rijpstra I.C."/>
            <person name="Sinninghe Damste J.S."/>
            <person name="Liesack W."/>
            <person name="Dedysh S.N."/>
        </authorList>
    </citation>
    <scope>NUCLEOTIDE SEQUENCE [LARGE SCALE GENOMIC DNA]</scope>
    <source>
        <strain evidence="6">PX52</strain>
    </source>
</reference>
<keyword evidence="3" id="KW-0472">Membrane</keyword>
<dbReference type="Pfam" id="PF05569">
    <property type="entry name" value="Peptidase_M56"/>
    <property type="match status" value="1"/>
</dbReference>
<dbReference type="InterPro" id="IPR036034">
    <property type="entry name" value="PDZ_sf"/>
</dbReference>
<dbReference type="PANTHER" id="PTHR34978">
    <property type="entry name" value="POSSIBLE SENSOR-TRANSDUCER PROTEIN BLAR"/>
    <property type="match status" value="1"/>
</dbReference>
<sequence length="842" mass="90749">MSDFWPAAAIWTARSLLAGGAALLLTWLAVRRIGDPARRQRVLAGSMRAAVLAFGLTLLPAWLLIPVPGWQKPAETASRFEPVPDATQEAVDAEPEEFGWVPVGVPVSLPADGGVELLLPTEPSITPIPAAAVPAPALPEDSLAAVAPILLIPYWLGVSFVLLRQLVGHVGLARLRRAARPAPDDVQTLAAELAGDMRMPRVLVSDRVGAPVCFGVFRPTVLLPRVLPTLATPDQLRWVLAHELDHLQRGDPRTGVWAGLAGAVYFTLPWFWAVRQELNLAQEYLADAAAAGSREADYAAFLVDLSSRPGVPRSVRAVPSLAGVRAGQSDLYRRVTMLLQPKTERKSRWGRAWSALALSSAVTAAVAISGVRLTADEPRKGDKPEEGKKVERRDGDRKPEEGKRDGDRKLEDVKRDGDRKPATVREVEVRVIDGTRKDTADLEMAIEEAAKKGDVEGVKKLVAKLKAVAALSPAQPERGLRVEGRLADRVPEGAVVRVRAAVADDEAQKLEKAIEKLKQAAEEVKDQPEAKAAIEKSIAEYRKKIAEAKKSGELRLTEVKPRAVEGQQQWQGLPQARAMDQLKASMDEMMKTYEKQLAALGNDPKATEAMKEAMKAYRASMDQLTRQMAQVPGQFEFKAMPPMAFNLNGPVVAGNVLARKVPASGRLGVMIEAVPAVVAEQLDLPAGTGVVLLSVIPDSPAAKAGLKAHDILLDIAGKTVRVDDLTKVVTDQKADAPFEVVIVRKGKKETVKGLTLPDLKATAVKKSAGSSSSMSVSINDDQFTIASKEGKDGINLKGTVGDTESVTIVIQNGDDKKEYKGVKNVPAEYRDKVTKLLKSVSK</sequence>
<dbReference type="EMBL" id="CP042425">
    <property type="protein sequence ID" value="QEL15984.1"/>
    <property type="molecule type" value="Genomic_DNA"/>
</dbReference>
<keyword evidence="3" id="KW-1133">Transmembrane helix</keyword>
<accession>A0A5C1AFR1</accession>
<evidence type="ECO:0000256" key="1">
    <source>
        <dbReference type="SAM" id="Coils"/>
    </source>
</evidence>
<dbReference type="InterPro" id="IPR008756">
    <property type="entry name" value="Peptidase_M56"/>
</dbReference>